<dbReference type="Gene3D" id="3.20.19.10">
    <property type="entry name" value="Aconitase, domain 4"/>
    <property type="match status" value="1"/>
</dbReference>
<dbReference type="Pfam" id="PF00694">
    <property type="entry name" value="Aconitase_C"/>
    <property type="match status" value="1"/>
</dbReference>
<keyword evidence="5" id="KW-0411">Iron-sulfur</keyword>
<dbReference type="InterPro" id="IPR050067">
    <property type="entry name" value="IPM_dehydratase_rel_enz"/>
</dbReference>
<proteinExistence type="inferred from homology"/>
<evidence type="ECO:0000256" key="6">
    <source>
        <dbReference type="ARBA" id="ARBA00023239"/>
    </source>
</evidence>
<comment type="caution">
    <text evidence="9">The sequence shown here is derived from an EMBL/GenBank/DDBJ whole genome shotgun (WGS) entry which is preliminary data.</text>
</comment>
<dbReference type="NCBIfam" id="TIGR02087">
    <property type="entry name" value="LEUD_arch"/>
    <property type="match status" value="1"/>
</dbReference>
<evidence type="ECO:0000256" key="3">
    <source>
        <dbReference type="ARBA" id="ARBA00022723"/>
    </source>
</evidence>
<feature type="domain" description="Isopropylmalate dehydrogenase-like" evidence="8">
    <location>
        <begin position="13"/>
        <end position="335"/>
    </location>
</feature>
<dbReference type="SUPFAM" id="SSF53732">
    <property type="entry name" value="Aconitase iron-sulfur domain"/>
    <property type="match status" value="1"/>
</dbReference>
<keyword evidence="3" id="KW-0479">Metal-binding</keyword>
<dbReference type="GO" id="GO:0016836">
    <property type="term" value="F:hydro-lyase activity"/>
    <property type="evidence" value="ECO:0007669"/>
    <property type="project" value="InterPro"/>
</dbReference>
<feature type="region of interest" description="Disordered" evidence="7">
    <location>
        <begin position="1039"/>
        <end position="1183"/>
    </location>
</feature>
<dbReference type="InterPro" id="IPR000573">
    <property type="entry name" value="AconitaseA/IPMdHydase_ssu_swvl"/>
</dbReference>
<protein>
    <recommendedName>
        <fullName evidence="8">Isopropylmalate dehydrogenase-like domain-containing protein</fullName>
    </recommendedName>
</protein>
<dbReference type="CDD" id="cd01577">
    <property type="entry name" value="IPMI_Swivel"/>
    <property type="match status" value="1"/>
</dbReference>
<comment type="similarity">
    <text evidence="2">Belongs to the isocitrate and isopropylmalate dehydrogenases family.</text>
</comment>
<dbReference type="InterPro" id="IPR011827">
    <property type="entry name" value="LeuD_type2/HacB/DmdB"/>
</dbReference>
<feature type="compositionally biased region" description="Low complexity" evidence="7">
    <location>
        <begin position="1052"/>
        <end position="1067"/>
    </location>
</feature>
<evidence type="ECO:0000256" key="1">
    <source>
        <dbReference type="ARBA" id="ARBA00007185"/>
    </source>
</evidence>
<dbReference type="InterPro" id="IPR015931">
    <property type="entry name" value="Acnase/IPM_dHydase_lsu_aba_1/3"/>
</dbReference>
<evidence type="ECO:0000259" key="8">
    <source>
        <dbReference type="SMART" id="SM01329"/>
    </source>
</evidence>
<evidence type="ECO:0000313" key="9">
    <source>
        <dbReference type="EMBL" id="OQE36054.1"/>
    </source>
</evidence>
<dbReference type="InterPro" id="IPR033940">
    <property type="entry name" value="IPMI_Swivel"/>
</dbReference>
<evidence type="ECO:0000256" key="5">
    <source>
        <dbReference type="ARBA" id="ARBA00023014"/>
    </source>
</evidence>
<evidence type="ECO:0000256" key="2">
    <source>
        <dbReference type="ARBA" id="ARBA00007769"/>
    </source>
</evidence>
<feature type="compositionally biased region" description="Basic and acidic residues" evidence="7">
    <location>
        <begin position="1143"/>
        <end position="1156"/>
    </location>
</feature>
<dbReference type="PANTHER" id="PTHR43822">
    <property type="entry name" value="HOMOACONITASE, MITOCHONDRIAL-RELATED"/>
    <property type="match status" value="1"/>
</dbReference>
<dbReference type="Pfam" id="PF00330">
    <property type="entry name" value="Aconitase"/>
    <property type="match status" value="2"/>
</dbReference>
<reference evidence="10" key="1">
    <citation type="journal article" date="2017" name="Nat. Microbiol.">
        <title>Global analysis of biosynthetic gene clusters reveals vast potential of secondary metabolite production in Penicillium species.</title>
        <authorList>
            <person name="Nielsen J.C."/>
            <person name="Grijseels S."/>
            <person name="Prigent S."/>
            <person name="Ji B."/>
            <person name="Dainat J."/>
            <person name="Nielsen K.F."/>
            <person name="Frisvad J.C."/>
            <person name="Workman M."/>
            <person name="Nielsen J."/>
        </authorList>
    </citation>
    <scope>NUCLEOTIDE SEQUENCE [LARGE SCALE GENOMIC DNA]</scope>
    <source>
        <strain evidence="10">IBT 31321</strain>
    </source>
</reference>
<dbReference type="InterPro" id="IPR036008">
    <property type="entry name" value="Aconitase_4Fe-4S_dom"/>
</dbReference>
<keyword evidence="10" id="KW-1185">Reference proteome</keyword>
<gene>
    <name evidence="9" type="ORF">PENCOP_c012G02002</name>
</gene>
<dbReference type="Pfam" id="PF00180">
    <property type="entry name" value="Iso_dh"/>
    <property type="match status" value="1"/>
</dbReference>
<dbReference type="InterPro" id="IPR024084">
    <property type="entry name" value="IsoPropMal-DH-like_dom"/>
</dbReference>
<dbReference type="PANTHER" id="PTHR43822:SF2">
    <property type="entry name" value="HOMOACONITASE, MITOCHONDRIAL"/>
    <property type="match status" value="1"/>
</dbReference>
<evidence type="ECO:0000256" key="7">
    <source>
        <dbReference type="SAM" id="MobiDB-lite"/>
    </source>
</evidence>
<sequence length="1183" mass="127833">MSPTQISPNKINRLALVSGDEPSTHIAALAREVLGFIEISRPGVKFEITKTPSGKINQAGSHQSLSPSVLKECLESDAAVVSGVGELVRGTLGSLEEVGAFANVQPFFLPSVGLFSAGSPRNGIQGLDITLVSEAPKTGDEASRETIERLARWAGTYALQFSPPKSVHNIESFPLWNSVVTEVFSKQFPRVALHHVPMHRAETILDSDPIKLNGIVLTTSPGGRMVSEKAGNLIQDSQHLLPSATIVESSNQTHRKNTVILRPGKTCTDETVLDPVPILQVISLMLDLSFGLTAEAVAIFRSIRRTLDPIELIGSNIRTPSTGGTASSKEFMSKFMAHLDYYLEAAGSHLGSREVPRPSSSPHPMHQRRPMGIIEKILTHAAVGLSKPEVQSGEIICVKVDWTLTSEILWAGMDKTYEQMGRPRLHRNDRMWLAIDHTVDPRTNHQPRQRGLIEKAESFQREAKLVNFLPANTSILHTDFTRDRALPGQIIVGCDSHSCSAGCVGGLAVGLGAADVVMPMVTGETWFRVPEICRINFIGQLPFGVGGKDVILHILGLFKRNTIAFQRAVEYGGPSLKELSMDARFAIANMTTEFGGMGACFEADESTAEWISNRPHLEHQGGLYFRPDSDAQYAEVRTVNLSEVERTIALYPEPDNVVPVSEKVGTKLDGCFIGACTTTEEDLIVGGLVLEAGLLAGLVPSDGQRRVTPGSLSIIKNLERHGILDIYRRAGFDIGAPGCSYCVGINDVDVAGEGEIWLSSQNRNFRNRMGKGAIGSITCAAVVAASSFNMVITDPQPLLGQIERVKLDKILGREGVSLSIAPEISEPNPVLASKDASINASSSLSIQAPAPTQDVAKISRGGVIQSKVQRFGENVDTDAIIPAEFVPGIDNAELGSHCFEYDRPEFRKRATEGSTIIVADRGFGSGSSREDAVRSLQGAGIEAVIAPSFAFIYDRNQLNMGLFNITLSDPEFYILVNEGSTVIIDRHARTVQIEGTDKVFHYQQSEVEKTLLEAGGMLPLYNRFGASVFRKIASANTGQAMGKSTGKRVDGTTSTSPMDDDASASASLKRKRPEEIDAESLLNGSAGDVGSTSPSKRQKSTPPPPPPPPLEADADADLELGDKTPKLEDEDEESAPPPPPPPPKDEHSNSPDEYRDWLTPPCDAERENWSRVGIERGVECQAL</sequence>
<name>A0A1V6UC67_9EURO</name>
<accession>A0A1V6UC67</accession>
<organism evidence="9 10">
    <name type="scientific">Penicillium coprophilum</name>
    <dbReference type="NCBI Taxonomy" id="36646"/>
    <lineage>
        <taxon>Eukaryota</taxon>
        <taxon>Fungi</taxon>
        <taxon>Dikarya</taxon>
        <taxon>Ascomycota</taxon>
        <taxon>Pezizomycotina</taxon>
        <taxon>Eurotiomycetes</taxon>
        <taxon>Eurotiomycetidae</taxon>
        <taxon>Eurotiales</taxon>
        <taxon>Aspergillaceae</taxon>
        <taxon>Penicillium</taxon>
    </lineage>
</organism>
<dbReference type="InterPro" id="IPR015928">
    <property type="entry name" value="Aconitase/3IPM_dehydase_swvl"/>
</dbReference>
<keyword evidence="4" id="KW-0408">Iron</keyword>
<dbReference type="InterPro" id="IPR001030">
    <property type="entry name" value="Acoase/IPM_deHydtase_lsu_aba"/>
</dbReference>
<dbReference type="EMBL" id="MDDG01000012">
    <property type="protein sequence ID" value="OQE36054.1"/>
    <property type="molecule type" value="Genomic_DNA"/>
</dbReference>
<dbReference type="SUPFAM" id="SSF52016">
    <property type="entry name" value="LeuD/IlvD-like"/>
    <property type="match status" value="1"/>
</dbReference>
<dbReference type="SUPFAM" id="SSF53659">
    <property type="entry name" value="Isocitrate/Isopropylmalate dehydrogenase-like"/>
    <property type="match status" value="1"/>
</dbReference>
<feature type="compositionally biased region" description="Pro residues" evidence="7">
    <location>
        <begin position="1101"/>
        <end position="1110"/>
    </location>
</feature>
<dbReference type="Gene3D" id="3.30.499.10">
    <property type="entry name" value="Aconitase, domain 3"/>
    <property type="match status" value="2"/>
</dbReference>
<dbReference type="STRING" id="36646.A0A1V6UC67"/>
<dbReference type="GO" id="GO:0170038">
    <property type="term" value="P:proteinogenic amino acid biosynthetic process"/>
    <property type="evidence" value="ECO:0007669"/>
    <property type="project" value="UniProtKB-ARBA"/>
</dbReference>
<dbReference type="GO" id="GO:0051536">
    <property type="term" value="F:iron-sulfur cluster binding"/>
    <property type="evidence" value="ECO:0007669"/>
    <property type="project" value="UniProtKB-KW"/>
</dbReference>
<dbReference type="GO" id="GO:0046872">
    <property type="term" value="F:metal ion binding"/>
    <property type="evidence" value="ECO:0007669"/>
    <property type="project" value="UniProtKB-KW"/>
</dbReference>
<dbReference type="SMART" id="SM01329">
    <property type="entry name" value="Iso_dh"/>
    <property type="match status" value="1"/>
</dbReference>
<dbReference type="GO" id="GO:0170034">
    <property type="term" value="P:L-amino acid biosynthetic process"/>
    <property type="evidence" value="ECO:0007669"/>
    <property type="project" value="UniProtKB-ARBA"/>
</dbReference>
<dbReference type="AlphaFoldDB" id="A0A1V6UC67"/>
<feature type="compositionally biased region" description="Basic and acidic residues" evidence="7">
    <location>
        <begin position="1163"/>
        <end position="1183"/>
    </location>
</feature>
<dbReference type="Proteomes" id="UP000191500">
    <property type="component" value="Unassembled WGS sequence"/>
</dbReference>
<dbReference type="Gene3D" id="3.40.718.10">
    <property type="entry name" value="Isopropylmalate Dehydrogenase"/>
    <property type="match status" value="1"/>
</dbReference>
<keyword evidence="6" id="KW-0456">Lyase</keyword>
<dbReference type="PRINTS" id="PR00415">
    <property type="entry name" value="ACONITASE"/>
</dbReference>
<evidence type="ECO:0000313" key="10">
    <source>
        <dbReference type="Proteomes" id="UP000191500"/>
    </source>
</evidence>
<evidence type="ECO:0000256" key="4">
    <source>
        <dbReference type="ARBA" id="ARBA00023004"/>
    </source>
</evidence>
<comment type="similarity">
    <text evidence="1">Belongs to the aconitase/IPM isomerase family.</text>
</comment>